<evidence type="ECO:0000313" key="3">
    <source>
        <dbReference type="Proteomes" id="UP000886998"/>
    </source>
</evidence>
<dbReference type="AlphaFoldDB" id="A0A8X7CN89"/>
<reference evidence="2" key="1">
    <citation type="submission" date="2020-08" db="EMBL/GenBank/DDBJ databases">
        <title>Multicomponent nature underlies the extraordinary mechanical properties of spider dragline silk.</title>
        <authorList>
            <person name="Kono N."/>
            <person name="Nakamura H."/>
            <person name="Mori M."/>
            <person name="Yoshida Y."/>
            <person name="Ohtoshi R."/>
            <person name="Malay A.D."/>
            <person name="Moran D.A.P."/>
            <person name="Tomita M."/>
            <person name="Numata K."/>
            <person name="Arakawa K."/>
        </authorList>
    </citation>
    <scope>NUCLEOTIDE SEQUENCE</scope>
</reference>
<accession>A0A8X7CN89</accession>
<keyword evidence="3" id="KW-1185">Reference proteome</keyword>
<evidence type="ECO:0000313" key="2">
    <source>
        <dbReference type="EMBL" id="GFY70057.1"/>
    </source>
</evidence>
<dbReference type="EMBL" id="BMAV01017978">
    <property type="protein sequence ID" value="GFY70057.1"/>
    <property type="molecule type" value="Genomic_DNA"/>
</dbReference>
<protein>
    <submittedName>
        <fullName evidence="2">Uncharacterized protein</fullName>
    </submittedName>
</protein>
<organism evidence="2 3">
    <name type="scientific">Trichonephila inaurata madagascariensis</name>
    <dbReference type="NCBI Taxonomy" id="2747483"/>
    <lineage>
        <taxon>Eukaryota</taxon>
        <taxon>Metazoa</taxon>
        <taxon>Ecdysozoa</taxon>
        <taxon>Arthropoda</taxon>
        <taxon>Chelicerata</taxon>
        <taxon>Arachnida</taxon>
        <taxon>Araneae</taxon>
        <taxon>Araneomorphae</taxon>
        <taxon>Entelegynae</taxon>
        <taxon>Araneoidea</taxon>
        <taxon>Nephilidae</taxon>
        <taxon>Trichonephila</taxon>
        <taxon>Trichonephila inaurata</taxon>
    </lineage>
</organism>
<proteinExistence type="predicted"/>
<dbReference type="Proteomes" id="UP000886998">
    <property type="component" value="Unassembled WGS sequence"/>
</dbReference>
<sequence length="161" mass="18310">MIVKGTLTCIKKRIETTNNSKLWPISTSPPSCFFPNQNTSQNIRRQGFWNFRIVSSVRIYIAEERVQDSRVPEDPPSYRQKPSTLKFSPKSTIPSRGAYHNNNLTDLRAGVPNGHPEEDDSELQMKASKKQQSSEVGSIAKRHMKVRGFACAWDPGWSLPY</sequence>
<gene>
    <name evidence="2" type="ORF">TNIN_296391</name>
</gene>
<feature type="region of interest" description="Disordered" evidence="1">
    <location>
        <begin position="66"/>
        <end position="138"/>
    </location>
</feature>
<name>A0A8X7CN89_9ARAC</name>
<comment type="caution">
    <text evidence="2">The sequence shown here is derived from an EMBL/GenBank/DDBJ whole genome shotgun (WGS) entry which is preliminary data.</text>
</comment>
<feature type="compositionally biased region" description="Polar residues" evidence="1">
    <location>
        <begin position="80"/>
        <end position="105"/>
    </location>
</feature>
<evidence type="ECO:0000256" key="1">
    <source>
        <dbReference type="SAM" id="MobiDB-lite"/>
    </source>
</evidence>